<dbReference type="Pfam" id="PF01042">
    <property type="entry name" value="Ribonuc_L-PSP"/>
    <property type="match status" value="1"/>
</dbReference>
<dbReference type="InterPro" id="IPR035959">
    <property type="entry name" value="RutC-like_sf"/>
</dbReference>
<dbReference type="PANTHER" id="PTHR43857:SF1">
    <property type="entry name" value="YJGH FAMILY PROTEIN"/>
    <property type="match status" value="1"/>
</dbReference>
<dbReference type="PANTHER" id="PTHR43857">
    <property type="entry name" value="BLR7761 PROTEIN"/>
    <property type="match status" value="1"/>
</dbReference>
<organism evidence="1">
    <name type="scientific">uncultured Solirubrobacteraceae bacterium</name>
    <dbReference type="NCBI Taxonomy" id="1162706"/>
    <lineage>
        <taxon>Bacteria</taxon>
        <taxon>Bacillati</taxon>
        <taxon>Actinomycetota</taxon>
        <taxon>Thermoleophilia</taxon>
        <taxon>Solirubrobacterales</taxon>
        <taxon>Solirubrobacteraceae</taxon>
        <taxon>environmental samples</taxon>
    </lineage>
</organism>
<accession>A0A6J4SI92</accession>
<dbReference type="CDD" id="cd06154">
    <property type="entry name" value="YjgF_YER057c_UK114_like_6"/>
    <property type="match status" value="1"/>
</dbReference>
<dbReference type="EMBL" id="CADCVO010000343">
    <property type="protein sequence ID" value="CAA9499221.1"/>
    <property type="molecule type" value="Genomic_DNA"/>
</dbReference>
<sequence length="129" mass="13325">MPPLLVPSPSPYAPRIGFSAAVRAGDRVLVAGTTAVDAQGRVVGGDDAAAQAREALRKIEVALQGAGATLADVVLTRIHLTDLSRWEEVGRVHGEVFGDVRPVATMLGVAGLLDPGMLVEIEAEAYVGS</sequence>
<dbReference type="Gene3D" id="3.30.1330.40">
    <property type="entry name" value="RutC-like"/>
    <property type="match status" value="1"/>
</dbReference>
<evidence type="ECO:0008006" key="2">
    <source>
        <dbReference type="Google" id="ProtNLM"/>
    </source>
</evidence>
<gene>
    <name evidence="1" type="ORF">AVDCRST_MAG13-2157</name>
</gene>
<proteinExistence type="predicted"/>
<dbReference type="SUPFAM" id="SSF55298">
    <property type="entry name" value="YjgF-like"/>
    <property type="match status" value="1"/>
</dbReference>
<dbReference type="AlphaFoldDB" id="A0A6J4SI92"/>
<protein>
    <recommendedName>
        <fullName evidence="2">RidA family protein</fullName>
    </recommendedName>
</protein>
<evidence type="ECO:0000313" key="1">
    <source>
        <dbReference type="EMBL" id="CAA9499221.1"/>
    </source>
</evidence>
<reference evidence="1" key="1">
    <citation type="submission" date="2020-02" db="EMBL/GenBank/DDBJ databases">
        <authorList>
            <person name="Meier V. D."/>
        </authorList>
    </citation>
    <scope>NUCLEOTIDE SEQUENCE</scope>
    <source>
        <strain evidence="1">AVDCRST_MAG13</strain>
    </source>
</reference>
<name>A0A6J4SI92_9ACTN</name>
<dbReference type="InterPro" id="IPR006175">
    <property type="entry name" value="YjgF/YER057c/UK114"/>
</dbReference>